<dbReference type="RefSeq" id="WP_132113837.1">
    <property type="nucleotide sequence ID" value="NZ_SLWS01000002.1"/>
</dbReference>
<dbReference type="OrthoDB" id="3286335at2"/>
<proteinExistence type="inferred from homology"/>
<dbReference type="PROSITE" id="PS50931">
    <property type="entry name" value="HTH_LYSR"/>
    <property type="match status" value="1"/>
</dbReference>
<evidence type="ECO:0000256" key="4">
    <source>
        <dbReference type="ARBA" id="ARBA00023163"/>
    </source>
</evidence>
<dbReference type="InterPro" id="IPR000847">
    <property type="entry name" value="LysR_HTH_N"/>
</dbReference>
<evidence type="ECO:0000256" key="2">
    <source>
        <dbReference type="ARBA" id="ARBA00023015"/>
    </source>
</evidence>
<dbReference type="Proteomes" id="UP000295680">
    <property type="component" value="Unassembled WGS sequence"/>
</dbReference>
<sequence>MAFTDASLTALRVFREVAERGTLTAAATALGYTQSAVSRQIASLERAAGTPLLERRHDGVRLTPAGRVVVRRAAIVVDQVDTTARELAGLPEDHSTIRLGWFASAGAWLVPRALAALRSTHPAITVITREGSTPALVRALRAGTLDVALLASAPPFRPPDAETPALELHILTERSLRVAVPTTHPLARNEFIEIADLRGQRWIAGPGHEGVMGVWPGVDERPQIAHTARDWLAKLHLVAAGCGITTVPASFSSATPPGVRILPVRGGPAEQRRIHLARVPRPLPEPVARLADALRAAAIETDTPA</sequence>
<keyword evidence="7" id="KW-1185">Reference proteome</keyword>
<evidence type="ECO:0000259" key="5">
    <source>
        <dbReference type="PROSITE" id="PS50931"/>
    </source>
</evidence>
<dbReference type="GO" id="GO:0003700">
    <property type="term" value="F:DNA-binding transcription factor activity"/>
    <property type="evidence" value="ECO:0007669"/>
    <property type="project" value="InterPro"/>
</dbReference>
<keyword evidence="2" id="KW-0805">Transcription regulation</keyword>
<dbReference type="PANTHER" id="PTHR30346">
    <property type="entry name" value="TRANSCRIPTIONAL DUAL REGULATOR HCAR-RELATED"/>
    <property type="match status" value="1"/>
</dbReference>
<name>A0A4R2JXY0_9PSEU</name>
<dbReference type="PANTHER" id="PTHR30346:SF29">
    <property type="entry name" value="LYSR SUBSTRATE-BINDING"/>
    <property type="match status" value="1"/>
</dbReference>
<dbReference type="Gene3D" id="3.40.190.10">
    <property type="entry name" value="Periplasmic binding protein-like II"/>
    <property type="match status" value="2"/>
</dbReference>
<dbReference type="FunFam" id="1.10.10.10:FF:000001">
    <property type="entry name" value="LysR family transcriptional regulator"/>
    <property type="match status" value="1"/>
</dbReference>
<evidence type="ECO:0000256" key="1">
    <source>
        <dbReference type="ARBA" id="ARBA00009437"/>
    </source>
</evidence>
<dbReference type="EMBL" id="SLWS01000002">
    <property type="protein sequence ID" value="TCO62226.1"/>
    <property type="molecule type" value="Genomic_DNA"/>
</dbReference>
<accession>A0A4R2JXY0</accession>
<dbReference type="PRINTS" id="PR00039">
    <property type="entry name" value="HTHLYSR"/>
</dbReference>
<dbReference type="InterPro" id="IPR036390">
    <property type="entry name" value="WH_DNA-bd_sf"/>
</dbReference>
<dbReference type="InterPro" id="IPR036388">
    <property type="entry name" value="WH-like_DNA-bd_sf"/>
</dbReference>
<dbReference type="SUPFAM" id="SSF53850">
    <property type="entry name" value="Periplasmic binding protein-like II"/>
    <property type="match status" value="1"/>
</dbReference>
<comment type="caution">
    <text evidence="6">The sequence shown here is derived from an EMBL/GenBank/DDBJ whole genome shotgun (WGS) entry which is preliminary data.</text>
</comment>
<dbReference type="GO" id="GO:0032993">
    <property type="term" value="C:protein-DNA complex"/>
    <property type="evidence" value="ECO:0007669"/>
    <property type="project" value="TreeGrafter"/>
</dbReference>
<comment type="similarity">
    <text evidence="1">Belongs to the LysR transcriptional regulatory family.</text>
</comment>
<dbReference type="Pfam" id="PF00126">
    <property type="entry name" value="HTH_1"/>
    <property type="match status" value="1"/>
</dbReference>
<feature type="domain" description="HTH lysR-type" evidence="5">
    <location>
        <begin position="8"/>
        <end position="63"/>
    </location>
</feature>
<keyword evidence="3 6" id="KW-0238">DNA-binding</keyword>
<evidence type="ECO:0000256" key="3">
    <source>
        <dbReference type="ARBA" id="ARBA00023125"/>
    </source>
</evidence>
<reference evidence="6 7" key="1">
    <citation type="submission" date="2019-03" db="EMBL/GenBank/DDBJ databases">
        <title>Genomic Encyclopedia of Type Strains, Phase IV (KMG-IV): sequencing the most valuable type-strain genomes for metagenomic binning, comparative biology and taxonomic classification.</title>
        <authorList>
            <person name="Goeker M."/>
        </authorList>
    </citation>
    <scope>NUCLEOTIDE SEQUENCE [LARGE SCALE GENOMIC DNA]</scope>
    <source>
        <strain evidence="6 7">DSM 45934</strain>
    </source>
</reference>
<dbReference type="GO" id="GO:0003677">
    <property type="term" value="F:DNA binding"/>
    <property type="evidence" value="ECO:0007669"/>
    <property type="project" value="UniProtKB-KW"/>
</dbReference>
<evidence type="ECO:0000313" key="6">
    <source>
        <dbReference type="EMBL" id="TCO62226.1"/>
    </source>
</evidence>
<keyword evidence="4" id="KW-0804">Transcription</keyword>
<gene>
    <name evidence="6" type="ORF">EV192_102363</name>
</gene>
<protein>
    <submittedName>
        <fullName evidence="6">DNA-binding transcriptional LysR family regulator</fullName>
    </submittedName>
</protein>
<dbReference type="Pfam" id="PF03466">
    <property type="entry name" value="LysR_substrate"/>
    <property type="match status" value="1"/>
</dbReference>
<dbReference type="AlphaFoldDB" id="A0A4R2JXY0"/>
<dbReference type="Gene3D" id="1.10.10.10">
    <property type="entry name" value="Winged helix-like DNA-binding domain superfamily/Winged helix DNA-binding domain"/>
    <property type="match status" value="1"/>
</dbReference>
<dbReference type="InterPro" id="IPR005119">
    <property type="entry name" value="LysR_subst-bd"/>
</dbReference>
<dbReference type="SUPFAM" id="SSF46785">
    <property type="entry name" value="Winged helix' DNA-binding domain"/>
    <property type="match status" value="1"/>
</dbReference>
<organism evidence="6 7">
    <name type="scientific">Actinocrispum wychmicini</name>
    <dbReference type="NCBI Taxonomy" id="1213861"/>
    <lineage>
        <taxon>Bacteria</taxon>
        <taxon>Bacillati</taxon>
        <taxon>Actinomycetota</taxon>
        <taxon>Actinomycetes</taxon>
        <taxon>Pseudonocardiales</taxon>
        <taxon>Pseudonocardiaceae</taxon>
        <taxon>Actinocrispum</taxon>
    </lineage>
</organism>
<evidence type="ECO:0000313" key="7">
    <source>
        <dbReference type="Proteomes" id="UP000295680"/>
    </source>
</evidence>